<keyword evidence="4" id="KW-0349">Heme</keyword>
<evidence type="ECO:0000256" key="5">
    <source>
        <dbReference type="ARBA" id="ARBA00022723"/>
    </source>
</evidence>
<evidence type="ECO:0000256" key="4">
    <source>
        <dbReference type="ARBA" id="ARBA00022617"/>
    </source>
</evidence>
<organism evidence="10 11">
    <name type="scientific">Leucocoprinus birnbaumii</name>
    <dbReference type="NCBI Taxonomy" id="56174"/>
    <lineage>
        <taxon>Eukaryota</taxon>
        <taxon>Fungi</taxon>
        <taxon>Dikarya</taxon>
        <taxon>Basidiomycota</taxon>
        <taxon>Agaricomycotina</taxon>
        <taxon>Agaricomycetes</taxon>
        <taxon>Agaricomycetidae</taxon>
        <taxon>Agaricales</taxon>
        <taxon>Agaricineae</taxon>
        <taxon>Agaricaceae</taxon>
        <taxon>Leucocoprinus</taxon>
    </lineage>
</organism>
<keyword evidence="7" id="KW-0408">Iron</keyword>
<dbReference type="PRINTS" id="PR00385">
    <property type="entry name" value="P450"/>
</dbReference>
<dbReference type="Proteomes" id="UP001213000">
    <property type="component" value="Unassembled WGS sequence"/>
</dbReference>
<comment type="caution">
    <text evidence="10">The sequence shown here is derived from an EMBL/GenBank/DDBJ whole genome shotgun (WGS) entry which is preliminary data.</text>
</comment>
<keyword evidence="6" id="KW-0560">Oxidoreductase</keyword>
<dbReference type="GO" id="GO:0016705">
    <property type="term" value="F:oxidoreductase activity, acting on paired donors, with incorporation or reduction of molecular oxygen"/>
    <property type="evidence" value="ECO:0007669"/>
    <property type="project" value="InterPro"/>
</dbReference>
<dbReference type="InterPro" id="IPR001128">
    <property type="entry name" value="Cyt_P450"/>
</dbReference>
<evidence type="ECO:0000256" key="2">
    <source>
        <dbReference type="ARBA" id="ARBA00005179"/>
    </source>
</evidence>
<feature type="transmembrane region" description="Helical" evidence="9">
    <location>
        <begin position="36"/>
        <end position="57"/>
    </location>
</feature>
<reference evidence="10" key="1">
    <citation type="submission" date="2022-07" db="EMBL/GenBank/DDBJ databases">
        <title>Genome Sequence of Leucocoprinus birnbaumii.</title>
        <authorList>
            <person name="Buettner E."/>
        </authorList>
    </citation>
    <scope>NUCLEOTIDE SEQUENCE</scope>
    <source>
        <strain evidence="10">VT141</strain>
    </source>
</reference>
<dbReference type="PRINTS" id="PR00463">
    <property type="entry name" value="EP450I"/>
</dbReference>
<dbReference type="PANTHER" id="PTHR46300">
    <property type="entry name" value="P450, PUTATIVE (EUROFUNG)-RELATED-RELATED"/>
    <property type="match status" value="1"/>
</dbReference>
<evidence type="ECO:0000313" key="11">
    <source>
        <dbReference type="Proteomes" id="UP001213000"/>
    </source>
</evidence>
<keyword evidence="9" id="KW-1133">Transmembrane helix</keyword>
<evidence type="ECO:0000256" key="6">
    <source>
        <dbReference type="ARBA" id="ARBA00023002"/>
    </source>
</evidence>
<evidence type="ECO:0008006" key="12">
    <source>
        <dbReference type="Google" id="ProtNLM"/>
    </source>
</evidence>
<comment type="similarity">
    <text evidence="3">Belongs to the cytochrome P450 family.</text>
</comment>
<comment type="pathway">
    <text evidence="2">Secondary metabolite biosynthesis.</text>
</comment>
<dbReference type="InterPro" id="IPR036396">
    <property type="entry name" value="Cyt_P450_sf"/>
</dbReference>
<sequence length="406" mass="46127">MMAFGLRDLAIICVTGSIYFLYHYRRRNRHPLPPRLRGWPIVGNAFQLPLTFVHLFYQDLGRKLGSKIICAEALGQTIIVINDAQIAIDLLEKRSTIYSSRPPIRMLVEVIGAKWFFGLLPYGEEWRSQRRIFQQHFSTKFTPREQETATRFIQKGLLANLYQDPQKFNDHVEECIGGLSLSMTYGLPVRRFNDPLMHESTEAVAIAMGASSPGKYLVNVIPALKYVPKWFPGAGFKRWAPVAHSKLLAVMNSPFDQTLKCMNDGTAPESFVSASLAYYKGREDFEVNKERIKQAASQIFLAAADSTTASVMTFILTMLKYPEVQRKAQREVDSVVGFERLPDYSDRENLPYLTAVLKEVIRWNPISPMGVPHLTNQDDVHEGYHIPKEAIVMANAYAILQDEASF</sequence>
<dbReference type="Gene3D" id="1.10.630.10">
    <property type="entry name" value="Cytochrome P450"/>
    <property type="match status" value="1"/>
</dbReference>
<evidence type="ECO:0000313" key="10">
    <source>
        <dbReference type="EMBL" id="KAJ3560613.1"/>
    </source>
</evidence>
<dbReference type="InterPro" id="IPR002401">
    <property type="entry name" value="Cyt_P450_E_grp-I"/>
</dbReference>
<dbReference type="PANTHER" id="PTHR46300:SF7">
    <property type="entry name" value="P450, PUTATIVE (EUROFUNG)-RELATED"/>
    <property type="match status" value="1"/>
</dbReference>
<dbReference type="InterPro" id="IPR050364">
    <property type="entry name" value="Cytochrome_P450_fung"/>
</dbReference>
<protein>
    <recommendedName>
        <fullName evidence="12">Cytochrome P450</fullName>
    </recommendedName>
</protein>
<keyword evidence="11" id="KW-1185">Reference proteome</keyword>
<dbReference type="SUPFAM" id="SSF48264">
    <property type="entry name" value="Cytochrome P450"/>
    <property type="match status" value="1"/>
</dbReference>
<proteinExistence type="inferred from homology"/>
<keyword evidence="5" id="KW-0479">Metal-binding</keyword>
<evidence type="ECO:0000256" key="3">
    <source>
        <dbReference type="ARBA" id="ARBA00010617"/>
    </source>
</evidence>
<comment type="cofactor">
    <cofactor evidence="1">
        <name>heme</name>
        <dbReference type="ChEBI" id="CHEBI:30413"/>
    </cofactor>
</comment>
<dbReference type="GO" id="GO:0004497">
    <property type="term" value="F:monooxygenase activity"/>
    <property type="evidence" value="ECO:0007669"/>
    <property type="project" value="UniProtKB-KW"/>
</dbReference>
<dbReference type="AlphaFoldDB" id="A0AAD5YPK0"/>
<feature type="transmembrane region" description="Helical" evidence="9">
    <location>
        <begin position="6"/>
        <end position="24"/>
    </location>
</feature>
<dbReference type="GO" id="GO:0005506">
    <property type="term" value="F:iron ion binding"/>
    <property type="evidence" value="ECO:0007669"/>
    <property type="project" value="InterPro"/>
</dbReference>
<gene>
    <name evidence="10" type="ORF">NP233_g10721</name>
</gene>
<dbReference type="CDD" id="cd11065">
    <property type="entry name" value="CYP64-like"/>
    <property type="match status" value="1"/>
</dbReference>
<dbReference type="Pfam" id="PF00067">
    <property type="entry name" value="p450"/>
    <property type="match status" value="1"/>
</dbReference>
<keyword evidence="8" id="KW-0503">Monooxygenase</keyword>
<dbReference type="GO" id="GO:0020037">
    <property type="term" value="F:heme binding"/>
    <property type="evidence" value="ECO:0007669"/>
    <property type="project" value="InterPro"/>
</dbReference>
<evidence type="ECO:0000256" key="1">
    <source>
        <dbReference type="ARBA" id="ARBA00001971"/>
    </source>
</evidence>
<evidence type="ECO:0000256" key="8">
    <source>
        <dbReference type="ARBA" id="ARBA00023033"/>
    </source>
</evidence>
<dbReference type="EMBL" id="JANIEX010001140">
    <property type="protein sequence ID" value="KAJ3560613.1"/>
    <property type="molecule type" value="Genomic_DNA"/>
</dbReference>
<evidence type="ECO:0000256" key="7">
    <source>
        <dbReference type="ARBA" id="ARBA00023004"/>
    </source>
</evidence>
<name>A0AAD5YPK0_9AGAR</name>
<keyword evidence="9" id="KW-0812">Transmembrane</keyword>
<accession>A0AAD5YPK0</accession>
<evidence type="ECO:0000256" key="9">
    <source>
        <dbReference type="SAM" id="Phobius"/>
    </source>
</evidence>
<keyword evidence="9" id="KW-0472">Membrane</keyword>